<dbReference type="InterPro" id="IPR038475">
    <property type="entry name" value="RecG_C_sf"/>
</dbReference>
<organism evidence="1 2">
    <name type="scientific">Corynebacterium imitans</name>
    <dbReference type="NCBI Taxonomy" id="156978"/>
    <lineage>
        <taxon>Bacteria</taxon>
        <taxon>Bacillati</taxon>
        <taxon>Actinomycetota</taxon>
        <taxon>Actinomycetes</taxon>
        <taxon>Mycobacteriales</taxon>
        <taxon>Corynebacteriaceae</taxon>
        <taxon>Corynebacterium</taxon>
    </lineage>
</organism>
<dbReference type="Gene3D" id="3.30.565.60">
    <property type="match status" value="1"/>
</dbReference>
<dbReference type="EMBL" id="LT906467">
    <property type="protein sequence ID" value="SNV59745.1"/>
    <property type="molecule type" value="Genomic_DNA"/>
</dbReference>
<name>A0A239YL82_9CORY</name>
<dbReference type="OrthoDB" id="9805115at2"/>
<dbReference type="Proteomes" id="UP000215374">
    <property type="component" value="Chromosome 1"/>
</dbReference>
<dbReference type="PANTHER" id="PTHR30595:SF6">
    <property type="entry name" value="SCHLAFEN ALBA-2 DOMAIN-CONTAINING PROTEIN"/>
    <property type="match status" value="1"/>
</dbReference>
<evidence type="ECO:0000313" key="2">
    <source>
        <dbReference type="Proteomes" id="UP000215374"/>
    </source>
</evidence>
<dbReference type="RefSeq" id="WP_051904734.1">
    <property type="nucleotide sequence ID" value="NZ_CP009211.1"/>
</dbReference>
<dbReference type="Pfam" id="PF13749">
    <property type="entry name" value="HATPase_c_4"/>
    <property type="match status" value="1"/>
</dbReference>
<dbReference type="AlphaFoldDB" id="A0A239YL82"/>
<sequence length="176" mass="19782">MHQDLEQRGQYLTVEVFSDRVEVTNPGTPLVDPQRFIDSASTTRNPCLGEALRLAHFVEQRGSGWDKIVASLEAEHFPPALIRSNGTTTVTLSAYRPFKLMTTDEKIEAVYQHACLGFLDNRAVTNASVRSRFGLRDTQTAQATRLINATVDEGLIRLYDPNAGARNRRYVPFWAE</sequence>
<gene>
    <name evidence="1" type="ORF">SAMEA4535761_00547</name>
</gene>
<reference evidence="1 2" key="1">
    <citation type="submission" date="2017-06" db="EMBL/GenBank/DDBJ databases">
        <authorList>
            <consortium name="Pathogen Informatics"/>
        </authorList>
    </citation>
    <scope>NUCLEOTIDE SEQUENCE [LARGE SCALE GENOMIC DNA]</scope>
    <source>
        <strain evidence="1 2">NCTC13015</strain>
    </source>
</reference>
<accession>A0A239YL82</accession>
<proteinExistence type="predicted"/>
<protein>
    <submittedName>
        <fullName evidence="1">Uncharacterized protein</fullName>
    </submittedName>
</protein>
<evidence type="ECO:0000313" key="1">
    <source>
        <dbReference type="EMBL" id="SNV59745.1"/>
    </source>
</evidence>
<dbReference type="PANTHER" id="PTHR30595">
    <property type="entry name" value="GLPR-RELATED TRANSCRIPTIONAL REPRESSOR"/>
    <property type="match status" value="1"/>
</dbReference>